<evidence type="ECO:0000256" key="3">
    <source>
        <dbReference type="ARBA" id="ARBA00022692"/>
    </source>
</evidence>
<sequence>MASEHTSNFTTPPGQADPLTTCKDEEFSKQKYYLTVFYSLIFVLCLPGNIVTIFVYFAKMRPWKSSTIIMFNLAITDLLYLATLPFSIHYYINENNWIFGDFMCKFIRLCFNFNMYSGIIFLSYFSVLRFFIVVYPIKFFFVKKQKWAVVTSVVIWMISLATISPLSILIATKHTQNRTICPDLATAVDLETSRWYNWLLTVFAFLLPLLTLTLCYTFIIYTLATGPHTQACYKQKARRLAIVLLVLFYACFLPFHIFRGIRLEIRARPVSCRLKNFTLSMYAIVKPLAALNAVANLLLYVVTVDNFQQAILSLLKSWRNRNMK</sequence>
<reference evidence="11" key="3">
    <citation type="submission" date="2025-09" db="UniProtKB">
        <authorList>
            <consortium name="Ensembl"/>
        </authorList>
    </citation>
    <scope>IDENTIFICATION</scope>
</reference>
<reference evidence="11" key="2">
    <citation type="submission" date="2025-08" db="UniProtKB">
        <authorList>
            <consortium name="Ensembl"/>
        </authorList>
    </citation>
    <scope>IDENTIFICATION</scope>
</reference>
<dbReference type="AlphaFoldDB" id="A0A672U8Y1"/>
<evidence type="ECO:0000256" key="2">
    <source>
        <dbReference type="ARBA" id="ARBA00022475"/>
    </source>
</evidence>
<feature type="domain" description="G-protein coupled receptors family 1 profile" evidence="10">
    <location>
        <begin position="48"/>
        <end position="300"/>
    </location>
</feature>
<gene>
    <name evidence="11" type="primary">LOC115604286</name>
</gene>
<organism evidence="11 12">
    <name type="scientific">Strigops habroptila</name>
    <name type="common">Kakapo</name>
    <dbReference type="NCBI Taxonomy" id="2489341"/>
    <lineage>
        <taxon>Eukaryota</taxon>
        <taxon>Metazoa</taxon>
        <taxon>Chordata</taxon>
        <taxon>Craniata</taxon>
        <taxon>Vertebrata</taxon>
        <taxon>Euteleostomi</taxon>
        <taxon>Archelosauria</taxon>
        <taxon>Archosauria</taxon>
        <taxon>Dinosauria</taxon>
        <taxon>Saurischia</taxon>
        <taxon>Theropoda</taxon>
        <taxon>Coelurosauria</taxon>
        <taxon>Aves</taxon>
        <taxon>Neognathae</taxon>
        <taxon>Neoaves</taxon>
        <taxon>Telluraves</taxon>
        <taxon>Australaves</taxon>
        <taxon>Psittaciformes</taxon>
        <taxon>Psittacidae</taxon>
        <taxon>Strigops</taxon>
    </lineage>
</organism>
<dbReference type="OrthoDB" id="5967390at2759"/>
<evidence type="ECO:0000256" key="9">
    <source>
        <dbReference type="SAM" id="Phobius"/>
    </source>
</evidence>
<feature type="transmembrane region" description="Helical" evidence="9">
    <location>
        <begin position="69"/>
        <end position="92"/>
    </location>
</feature>
<feature type="transmembrane region" description="Helical" evidence="9">
    <location>
        <begin position="240"/>
        <end position="261"/>
    </location>
</feature>
<keyword evidence="2" id="KW-1003">Cell membrane</keyword>
<feature type="transmembrane region" description="Helical" evidence="9">
    <location>
        <begin position="147"/>
        <end position="170"/>
    </location>
</feature>
<dbReference type="RefSeq" id="XP_030333106.1">
    <property type="nucleotide sequence ID" value="XM_030477246.1"/>
</dbReference>
<dbReference type="PANTHER" id="PTHR24231">
    <property type="entry name" value="PURINOCEPTOR-RELATED G-PROTEIN COUPLED RECEPTOR"/>
    <property type="match status" value="1"/>
</dbReference>
<dbReference type="Gene3D" id="1.20.1070.10">
    <property type="entry name" value="Rhodopsin 7-helix transmembrane proteins"/>
    <property type="match status" value="1"/>
</dbReference>
<dbReference type="InterPro" id="IPR000276">
    <property type="entry name" value="GPCR_Rhodpsn"/>
</dbReference>
<accession>A0A672U8Y1</accession>
<evidence type="ECO:0000256" key="8">
    <source>
        <dbReference type="ARBA" id="ARBA00023224"/>
    </source>
</evidence>
<keyword evidence="12" id="KW-1185">Reference proteome</keyword>
<dbReference type="OMA" id="CFYFNMY"/>
<reference evidence="11 12" key="1">
    <citation type="submission" date="2019-11" db="EMBL/GenBank/DDBJ databases">
        <title>Strigops habroptila (kakapo) genome, bStrHab1, primary haplotype, v2.</title>
        <authorList>
            <person name="Jarvis E.D."/>
            <person name="Howard J."/>
            <person name="Rhie A."/>
            <person name="Phillippy A."/>
            <person name="Korlach J."/>
            <person name="Digby A."/>
            <person name="Iorns D."/>
            <person name="Eason D."/>
            <person name="Robertson B."/>
            <person name="Raemaekers T."/>
            <person name="Howe K."/>
            <person name="Lewin H."/>
            <person name="Damas J."/>
            <person name="Hastie A."/>
            <person name="Tracey A."/>
            <person name="Chow W."/>
            <person name="Fedrigo O."/>
        </authorList>
    </citation>
    <scope>NUCLEOTIDE SEQUENCE [LARGE SCALE GENOMIC DNA]</scope>
</reference>
<dbReference type="GeneTree" id="ENSGT01030000234621"/>
<keyword evidence="7" id="KW-0675">Receptor</keyword>
<evidence type="ECO:0000256" key="1">
    <source>
        <dbReference type="ARBA" id="ARBA00004651"/>
    </source>
</evidence>
<evidence type="ECO:0000256" key="7">
    <source>
        <dbReference type="ARBA" id="ARBA00023170"/>
    </source>
</evidence>
<dbReference type="PRINTS" id="PR00237">
    <property type="entry name" value="GPCRRHODOPSN"/>
</dbReference>
<dbReference type="GO" id="GO:0005886">
    <property type="term" value="C:plasma membrane"/>
    <property type="evidence" value="ECO:0007669"/>
    <property type="project" value="UniProtKB-SubCell"/>
</dbReference>
<dbReference type="SUPFAM" id="SSF81321">
    <property type="entry name" value="Family A G protein-coupled receptor-like"/>
    <property type="match status" value="1"/>
</dbReference>
<feature type="transmembrane region" description="Helical" evidence="9">
    <location>
        <begin position="36"/>
        <end position="57"/>
    </location>
</feature>
<dbReference type="Ensembl" id="ENSSHBT00005013331.1">
    <property type="protein sequence ID" value="ENSSHBP00005011077.1"/>
    <property type="gene ID" value="ENSSHBG00005009633.1"/>
</dbReference>
<evidence type="ECO:0000256" key="4">
    <source>
        <dbReference type="ARBA" id="ARBA00022989"/>
    </source>
</evidence>
<dbReference type="PANTHER" id="PTHR24231:SF15">
    <property type="entry name" value="2-OXOGLUTARATE RECEPTOR 1"/>
    <property type="match status" value="1"/>
</dbReference>
<keyword evidence="4 9" id="KW-1133">Transmembrane helix</keyword>
<evidence type="ECO:0000256" key="5">
    <source>
        <dbReference type="ARBA" id="ARBA00023040"/>
    </source>
</evidence>
<dbReference type="Pfam" id="PF00001">
    <property type="entry name" value="7tm_1"/>
    <property type="match status" value="1"/>
</dbReference>
<keyword evidence="6 9" id="KW-0472">Membrane</keyword>
<dbReference type="KEGG" id="shab:115604286"/>
<name>A0A672U8Y1_STRHB</name>
<keyword evidence="3 9" id="KW-0812">Transmembrane</keyword>
<dbReference type="GO" id="GO:0004930">
    <property type="term" value="F:G protein-coupled receptor activity"/>
    <property type="evidence" value="ECO:0007669"/>
    <property type="project" value="UniProtKB-KW"/>
</dbReference>
<comment type="subcellular location">
    <subcellularLocation>
        <location evidence="1">Cell membrane</location>
        <topology evidence="1">Multi-pass membrane protein</topology>
    </subcellularLocation>
</comment>
<evidence type="ECO:0000256" key="6">
    <source>
        <dbReference type="ARBA" id="ARBA00023136"/>
    </source>
</evidence>
<protein>
    <submittedName>
        <fullName evidence="11">2-oxoglutarate receptor 1-like</fullName>
    </submittedName>
</protein>
<dbReference type="PRINTS" id="PR01157">
    <property type="entry name" value="P2YPURNOCPTR"/>
</dbReference>
<dbReference type="InParanoid" id="A0A672U8Y1"/>
<dbReference type="Proteomes" id="UP000472266">
    <property type="component" value="Chromosome 2"/>
</dbReference>
<evidence type="ECO:0000313" key="12">
    <source>
        <dbReference type="Proteomes" id="UP000472266"/>
    </source>
</evidence>
<keyword evidence="5" id="KW-0297">G-protein coupled receptor</keyword>
<keyword evidence="8" id="KW-0807">Transducer</keyword>
<dbReference type="GeneID" id="115604286"/>
<feature type="transmembrane region" description="Helical" evidence="9">
    <location>
        <begin position="281"/>
        <end position="302"/>
    </location>
</feature>
<feature type="transmembrane region" description="Helical" evidence="9">
    <location>
        <begin position="195"/>
        <end position="219"/>
    </location>
</feature>
<proteinExistence type="predicted"/>
<dbReference type="InterPro" id="IPR017452">
    <property type="entry name" value="GPCR_Rhodpsn_7TM"/>
</dbReference>
<feature type="transmembrane region" description="Helical" evidence="9">
    <location>
        <begin position="115"/>
        <end position="135"/>
    </location>
</feature>
<evidence type="ECO:0000313" key="11">
    <source>
        <dbReference type="Ensembl" id="ENSSHBP00005011077.1"/>
    </source>
</evidence>
<dbReference type="PROSITE" id="PS50262">
    <property type="entry name" value="G_PROTEIN_RECEP_F1_2"/>
    <property type="match status" value="1"/>
</dbReference>
<evidence type="ECO:0000259" key="10">
    <source>
        <dbReference type="PROSITE" id="PS50262"/>
    </source>
</evidence>